<evidence type="ECO:0000259" key="2">
    <source>
        <dbReference type="Pfam" id="PF17836"/>
    </source>
</evidence>
<dbReference type="Gene3D" id="3.40.50.20">
    <property type="match status" value="1"/>
</dbReference>
<dbReference type="RefSeq" id="WP_265163904.1">
    <property type="nucleotide sequence ID" value="NZ_CP069620.1"/>
</dbReference>
<dbReference type="InterPro" id="IPR050179">
    <property type="entry name" value="Trans_hexapeptide_repeat"/>
</dbReference>
<feature type="domain" description="PglD N-terminal" evidence="2">
    <location>
        <begin position="6"/>
        <end position="87"/>
    </location>
</feature>
<dbReference type="SUPFAM" id="SSF51161">
    <property type="entry name" value="Trimeric LpxA-like enzymes"/>
    <property type="match status" value="1"/>
</dbReference>
<evidence type="ECO:0000313" key="3">
    <source>
        <dbReference type="EMBL" id="UZH55528.1"/>
    </source>
</evidence>
<dbReference type="InterPro" id="IPR041561">
    <property type="entry name" value="PglD_N"/>
</dbReference>
<dbReference type="PANTHER" id="PTHR43300">
    <property type="entry name" value="ACETYLTRANSFERASE"/>
    <property type="match status" value="1"/>
</dbReference>
<dbReference type="Proteomes" id="UP001163981">
    <property type="component" value="Chromosome"/>
</dbReference>
<protein>
    <submittedName>
        <fullName evidence="3">NeuD/PglB/VioB family sugar acetyltransferase</fullName>
    </submittedName>
</protein>
<dbReference type="EMBL" id="CP069620">
    <property type="protein sequence ID" value="UZH55528.1"/>
    <property type="molecule type" value="Genomic_DNA"/>
</dbReference>
<dbReference type="Gene3D" id="2.160.10.10">
    <property type="entry name" value="Hexapeptide repeat proteins"/>
    <property type="match status" value="1"/>
</dbReference>
<proteinExistence type="inferred from homology"/>
<comment type="similarity">
    <text evidence="1">Belongs to the transferase hexapeptide repeat family.</text>
</comment>
<reference evidence="3" key="1">
    <citation type="submission" date="2021-02" db="EMBL/GenBank/DDBJ databases">
        <title>Salinimicrobium sp. nov. isolated from seawater in Tongyeong, Republic of Korea.</title>
        <authorList>
            <person name="Lee S.-J."/>
        </authorList>
    </citation>
    <scope>NUCLEOTIDE SEQUENCE</scope>
    <source>
        <strain evidence="3">HN-2-9-2</strain>
    </source>
</reference>
<evidence type="ECO:0000256" key="1">
    <source>
        <dbReference type="ARBA" id="ARBA00007274"/>
    </source>
</evidence>
<dbReference type="CDD" id="cd03360">
    <property type="entry name" value="LbH_AT_putative"/>
    <property type="match status" value="1"/>
</dbReference>
<accession>A0ABY6NSR4</accession>
<gene>
    <name evidence="3" type="ORF">JRG66_01120</name>
</gene>
<dbReference type="NCBIfam" id="TIGR03570">
    <property type="entry name" value="NeuD_NnaD"/>
    <property type="match status" value="1"/>
</dbReference>
<keyword evidence="4" id="KW-1185">Reference proteome</keyword>
<sequence>MNKKKEIIIVGTGGHAKVIVDMIHENQEYKIIGFTTINSDSQEFCGYPVLGDDSVLSEYYDKGLRYAAIGVGAFKDNTLRRTVFEKVTKMGFKVPPLIDASCIISKSAVVKEGAFLARGVILNNDVKIGKNTVVYTASSIDHETLIGDHVLISAGVTIGAYTNIEEGVLCALGSKVVSGVRIGKDILVGAGAVVVNNIEKKGTYLGCPAKKVR</sequence>
<organism evidence="3 4">
    <name type="scientific">Salinimicrobium tongyeongense</name>
    <dbReference type="NCBI Taxonomy" id="2809707"/>
    <lineage>
        <taxon>Bacteria</taxon>
        <taxon>Pseudomonadati</taxon>
        <taxon>Bacteroidota</taxon>
        <taxon>Flavobacteriia</taxon>
        <taxon>Flavobacteriales</taxon>
        <taxon>Flavobacteriaceae</taxon>
        <taxon>Salinimicrobium</taxon>
    </lineage>
</organism>
<evidence type="ECO:0000313" key="4">
    <source>
        <dbReference type="Proteomes" id="UP001163981"/>
    </source>
</evidence>
<dbReference type="PANTHER" id="PTHR43300:SF7">
    <property type="entry name" value="UDP-N-ACETYLBACILLOSAMINE N-ACETYLTRANSFERASE"/>
    <property type="match status" value="1"/>
</dbReference>
<name>A0ABY6NSR4_9FLAO</name>
<dbReference type="InterPro" id="IPR020019">
    <property type="entry name" value="AcTrfase_PglD-like"/>
</dbReference>
<dbReference type="InterPro" id="IPR011004">
    <property type="entry name" value="Trimer_LpxA-like_sf"/>
</dbReference>
<dbReference type="Pfam" id="PF17836">
    <property type="entry name" value="PglD_N"/>
    <property type="match status" value="1"/>
</dbReference>